<feature type="compositionally biased region" description="Basic and acidic residues" evidence="1">
    <location>
        <begin position="808"/>
        <end position="818"/>
    </location>
</feature>
<organism evidence="2 3">
    <name type="scientific">Globodera pallida</name>
    <name type="common">Potato cyst nematode worm</name>
    <name type="synonym">Heterodera pallida</name>
    <dbReference type="NCBI Taxonomy" id="36090"/>
    <lineage>
        <taxon>Eukaryota</taxon>
        <taxon>Metazoa</taxon>
        <taxon>Ecdysozoa</taxon>
        <taxon>Nematoda</taxon>
        <taxon>Chromadorea</taxon>
        <taxon>Rhabditida</taxon>
        <taxon>Tylenchina</taxon>
        <taxon>Tylenchomorpha</taxon>
        <taxon>Tylenchoidea</taxon>
        <taxon>Heteroderidae</taxon>
        <taxon>Heteroderinae</taxon>
        <taxon>Globodera</taxon>
    </lineage>
</organism>
<reference evidence="3" key="3">
    <citation type="submission" date="2016-06" db="UniProtKB">
        <authorList>
            <consortium name="WormBaseParasite"/>
        </authorList>
    </citation>
    <scope>IDENTIFICATION</scope>
</reference>
<feature type="compositionally biased region" description="Basic and acidic residues" evidence="1">
    <location>
        <begin position="776"/>
        <end position="786"/>
    </location>
</feature>
<dbReference type="Proteomes" id="UP000050741">
    <property type="component" value="Unassembled WGS sequence"/>
</dbReference>
<reference evidence="2" key="1">
    <citation type="submission" date="2013-12" db="EMBL/GenBank/DDBJ databases">
        <authorList>
            <person name="Aslett M."/>
        </authorList>
    </citation>
    <scope>NUCLEOTIDE SEQUENCE [LARGE SCALE GENOMIC DNA]</scope>
    <source>
        <strain evidence="2">Lindley</strain>
    </source>
</reference>
<keyword evidence="2" id="KW-1185">Reference proteome</keyword>
<dbReference type="WBParaSite" id="GPLIN_001240500">
    <property type="protein sequence ID" value="GPLIN_001240500"/>
    <property type="gene ID" value="GPLIN_001240500"/>
</dbReference>
<reference evidence="2" key="2">
    <citation type="submission" date="2014-05" db="EMBL/GenBank/DDBJ databases">
        <title>The genome and life-stage specific transcriptomes of Globodera pallida elucidate key aspects of plant parasitism by a cyst nematode.</title>
        <authorList>
            <person name="Cotton J.A."/>
            <person name="Lilley C.J."/>
            <person name="Jones L.M."/>
            <person name="Kikuchi T."/>
            <person name="Reid A.J."/>
            <person name="Thorpe P."/>
            <person name="Tsai I.J."/>
            <person name="Beasley H."/>
            <person name="Blok V."/>
            <person name="Cock P.J.A."/>
            <person name="Van den Akker S.E."/>
            <person name="Holroyd N."/>
            <person name="Hunt M."/>
            <person name="Mantelin S."/>
            <person name="Naghra H."/>
            <person name="Pain A."/>
            <person name="Palomares-Rius J.E."/>
            <person name="Zarowiecki M."/>
            <person name="Berriman M."/>
            <person name="Jones J.T."/>
            <person name="Urwin P.E."/>
        </authorList>
    </citation>
    <scope>NUCLEOTIDE SEQUENCE [LARGE SCALE GENOMIC DNA]</scope>
    <source>
        <strain evidence="2">Lindley</strain>
    </source>
</reference>
<proteinExistence type="predicted"/>
<evidence type="ECO:0000256" key="1">
    <source>
        <dbReference type="SAM" id="MobiDB-lite"/>
    </source>
</evidence>
<name>A0A183CHP9_GLOPA</name>
<evidence type="ECO:0000313" key="3">
    <source>
        <dbReference type="WBParaSite" id="GPLIN_001240500"/>
    </source>
</evidence>
<feature type="compositionally biased region" description="Polar residues" evidence="1">
    <location>
        <begin position="551"/>
        <end position="561"/>
    </location>
</feature>
<protein>
    <submittedName>
        <fullName evidence="3">F-box domain-containing protein</fullName>
    </submittedName>
</protein>
<sequence>MFGIYLISFYNLSKRNSNSDEQKLILFIHWPIRQMALTLPLHFFDGIRRLLPSRVSSRPSTSEQYRLASHIIAHCSIFDQIRWRRVSKGFKQAIDARINKFTRVDVRCYPGLAQLSEESGGGKDAFEWHPRATLMVLEMGPNELGIAVDVKMKAEDVKALVQLLYTFRRSIEQLCMDSPIIELLVSQINRQQMNILLDLLKSSRTVCSPTKRINEHQRGGTELVSLSHQQDIPYGPFFPNLKKLTITSQSNQLEHLSRLLSYAVGVDFLYETSNIDLLCLKICIANGRWSQKPHIRLFRHVTRFRQWTEAGSLGERQNGVANVTKVLHHSMGFVPLALLILAHNKPPVAQWLCMPATISVSPAIPDKLVVNGVDLLNRDELSVSQNRELQRYIDANAHLLGFLDKDKDQQQQADGGDNKRTSLAVSIPANKFDSLSPGQIADKVRPTSYDSSSFSSPAYGRPPSASASLNRTGSPYSMGGGSEYGGGSGRRKGVSWSDVVEEPRPTRTRSNSPPPASFIRHPMPVFDNGNPLERSDYETGQQRYGKDLSDGSEQSGLGHQNYNRHRHTSQNPFESADGWGSSNPWTGSLDHRGGGGREREHRSPPKGFVKPDLPTYSALGRSPDDFNPFQTHLHREEAKGLRKSQERDELIKFQAYGDHRVSGIEMKPKGWTGGEIVTDRNIMKKSLKPRRFYYSPIGDGVVAADGIEMKRPPPDLTPRRYEYHQRYVEHGPGQPGVRVTEKVWHEGELGDGGAEEVGRGPPAGWPSNGLGQGRGGPRDDGKDRGAGDGPKWPGLDDDDGKRMARKVPLTEDDGKKGPSADGGRPAGNGGLGRFPLLDYGEGKIPRGGEDDDGTRGRTPSAPSVGSDGIPREGWTKEFITNPRELINQYGTETLTTIFDYEDHTPKTYTSMKESWSPAPPNLPAEVEEVQ</sequence>
<feature type="compositionally biased region" description="Gly residues" evidence="1">
    <location>
        <begin position="478"/>
        <end position="488"/>
    </location>
</feature>
<feature type="compositionally biased region" description="Basic and acidic residues" evidence="1">
    <location>
        <begin position="589"/>
        <end position="603"/>
    </location>
</feature>
<feature type="region of interest" description="Disordered" evidence="1">
    <location>
        <begin position="434"/>
        <end position="613"/>
    </location>
</feature>
<evidence type="ECO:0000313" key="2">
    <source>
        <dbReference type="Proteomes" id="UP000050741"/>
    </source>
</evidence>
<dbReference type="AlphaFoldDB" id="A0A183CHP9"/>
<feature type="region of interest" description="Disordered" evidence="1">
    <location>
        <begin position="749"/>
        <end position="874"/>
    </location>
</feature>
<feature type="region of interest" description="Disordered" evidence="1">
    <location>
        <begin position="909"/>
        <end position="930"/>
    </location>
</feature>
<accession>A0A183CHP9</accession>